<feature type="compositionally biased region" description="Low complexity" evidence="1">
    <location>
        <begin position="329"/>
        <end position="346"/>
    </location>
</feature>
<dbReference type="Proteomes" id="UP000355283">
    <property type="component" value="Unassembled WGS sequence"/>
</dbReference>
<feature type="region of interest" description="Disordered" evidence="1">
    <location>
        <begin position="175"/>
        <end position="231"/>
    </location>
</feature>
<keyword evidence="3" id="KW-1185">Reference proteome</keyword>
<feature type="region of interest" description="Disordered" evidence="1">
    <location>
        <begin position="245"/>
        <end position="347"/>
    </location>
</feature>
<dbReference type="EMBL" id="SDOX01000002">
    <property type="protein sequence ID" value="TFJ88065.1"/>
    <property type="molecule type" value="Genomic_DNA"/>
</dbReference>
<feature type="compositionally biased region" description="Basic and acidic residues" evidence="1">
    <location>
        <begin position="678"/>
        <end position="693"/>
    </location>
</feature>
<feature type="region of interest" description="Disordered" evidence="1">
    <location>
        <begin position="601"/>
        <end position="816"/>
    </location>
</feature>
<evidence type="ECO:0000313" key="2">
    <source>
        <dbReference type="EMBL" id="TFJ88065.1"/>
    </source>
</evidence>
<feature type="compositionally biased region" description="Basic and acidic residues" evidence="1">
    <location>
        <begin position="634"/>
        <end position="659"/>
    </location>
</feature>
<proteinExistence type="predicted"/>
<name>A0A4D9DEK9_9STRA</name>
<protein>
    <submittedName>
        <fullName evidence="2">Uncharacterized protein</fullName>
    </submittedName>
</protein>
<feature type="compositionally biased region" description="Basic and acidic residues" evidence="1">
    <location>
        <begin position="197"/>
        <end position="231"/>
    </location>
</feature>
<comment type="caution">
    <text evidence="2">The sequence shown here is derived from an EMBL/GenBank/DDBJ whole genome shotgun (WGS) entry which is preliminary data.</text>
</comment>
<sequence length="2346" mass="259307">MESTSSSTPLYEAPILPQPTESRLQPALSHLSLPIPALPLPSSDIKPALSIDPAREAYLRRYLGRDEYPVSLQTRIEAFLGRHLYPRYQVGEYVEVRARLLPGEHKFGGLGHVVAVHTDHYYDVRYALGGNEKAVDGNFIVSRAKDDSAHRGHRRKTWRCGGCGAFAHECRCERNGRRRQSSLRRPLSSKAAGPGGWEKEKSAGAGQRERQRVRREGPLGRRWQMEGDGETAHIRRSSVALPLSSWASGHSSSSSLSLSDATESPVDRGRSSRAAPTEPGHAPPSQRRIGQSFPSPSLAPPCRDPPARRRHRPWARDARIRPGVGGEAGASESSGSSSSTEASYAARVARREKERSIALREEEEEEAAAMAARVQAAYQAQQTSAVAGTAREMVAKGPRAGTSTAMEVEEEEEEGEKERGEEEEEEEEEGAFIREEGAWAAEAMPEEVGEILSSLGLRKCARSTLPTRMPTLLQEADVALEEYKARLEGLQREVEAGLDPVRRGGHRDVREIEAVCQACAEGLERLHRVMVRFTRHTDDVLNWCLKRMRGREAEAWEGRVDAFIASHAGVDRACKTFMKRTKEELLEVEVGGRVVWEDVWEEETEEEEEKGEGGDGRWRPEGRGGEWGCGQGRIEGEPGRGRKADRLQGSRRVMGDKRGGQRRKNGRGRRLGGFGPGSEREDAAGREGPEEPGRGGSRKKRRRRDAKPTRRGGDVTGKEGTADDFEESSTEALAPSPTRRGCGDERKATPKVQAQREAGRQRQRRKRGRKERARNQDAWSPSSESGEGEDEWEGGSEDGWWTSDSEGNRRDAGRGHGQWAMTDMEASKAAEGMGEDIEVALSRQGHCAWGSVSVPTVVAWVLDEAVMGWEANMEGLEESERGVVSVFDTLRLRVHGSWLNEPRPLLTELVIPRLRRHFEELTGGWTRGQGGREDGREGEGPSLLTLRTGLRAISAHLRDYGGRYSTGERKTFGRVLFRHTYQMDRDFCPGGLLGEETKGTSLAACRRQEPQGCMSATLYWYLLDWSSVLVQHAAKALSASPRTSEREDNELQLEVASILTPARELLLFVLCQLVTLHLRTPSTLALQLDVSPAGIFRPLLNSTPFSDSPSPSLCSLWLQIYNHANIIALAQTKLACTRGGTTSNTRPLGFWSWLLHILRGRPHLNHYISTAPALRESLIRHDLEEHVRVAGRSNNELPPGNMTNGSKPVEGRKPRKAKEEEWSETPLQQDLGTIEGMWRLVFESVRLELLAEKIDGMSGRQRTSEGGEREHFSCWALVEYMIAASDNLNLLSQHRQVLDGGLRSDMDVTGRHRYLALLVRRLRTLLRVWQPDGDLVARLWLSLLQTSATRLKDASPPNPTLSALPLVKTLVRTCCRQAAVADGTPGTLPDTTPLWGRDWSIPRSLLWDLADPQYCALPSYLVLPPPAFLRDLAFGDAVRRLVSRGSDELLLLASCLLERHMSMLKDAGARRDFLVSLLPRLETMTSISPSTGNRERYASSSRSLTLAEIAAGAKDRGDGLGGIRADDMGNIAQNEAKRGQLLGLHNLALALLVLVDKGDAEQKVLLNFWRRLKHFTSSCSARGGGGVQDAEASLALSVQFLALIGPSTEENIDFLHYESLLDSLWQWFGVLAKMTTTAPRPMASFTTSNININNFTGIRDVAGGNQRYSPVVLWSLLQGLAFAVQLSCTFPFPPSHVAKLLGTVEGLLTQYRELDDASLGLLLRIYRCVCPLRKVTLLRDVSAIPLFEKVPLFASLVKGARNLTFDSGTLLVSTSCNRGGGNGREEQELFASQMSAPSIDLLQALGRLTKECWEVGGGNDNAMDPSPVPSTGPYLMSTSRRVYKHLHSLSALQALAAAHALTHAKGLKAPDFPLLRASLESGTATYCDRQTKFLRFLAPCYYNAYLAYDLPSFPSLEGREYPVLAAWIGLTLEGASWVESGGAALISTMNIMGRADVDLGNGGMSDIFPERYLMRWYWPFTIRLFTVFKSSSSDSIANRGPAFPPPGDTVASRLLNLDENFRSYIHIPTSEELTYLKTWSRGPFLSERPLFEHDLLGRLLLLSNVAIAVAPISSPQQSMQVRNARKQQILRLLAHVGAATRLLASARAVKTNSSTPNLILALRPSHLLAYAFASLLFRFAADVIQEKLLDELIASLFSGLFLPGQIWHSTSTICTRDPICLPTTTPSPCPTSTNPTLAALYAGDAIRCLAQIRFGREAVVQWLRYLVQEGMINFGGEKTWRRAIDGDKDGESDDLSDQGRCQARLLTSLAHGLWHASPFDFLHGSAINNWKMGTRDEITLKGLQKLMGNIVLLRPPSSWKPSSERIGERKGNLVVQAANCFFQHYA</sequence>
<organism evidence="2 3">
    <name type="scientific">Nannochloropsis salina CCMP1776</name>
    <dbReference type="NCBI Taxonomy" id="1027361"/>
    <lineage>
        <taxon>Eukaryota</taxon>
        <taxon>Sar</taxon>
        <taxon>Stramenopiles</taxon>
        <taxon>Ochrophyta</taxon>
        <taxon>Eustigmatophyceae</taxon>
        <taxon>Eustigmatales</taxon>
        <taxon>Monodopsidaceae</taxon>
        <taxon>Microchloropsis</taxon>
        <taxon>Microchloropsis salina</taxon>
    </lineage>
</organism>
<accession>A0A4D9DEK9</accession>
<feature type="compositionally biased region" description="Acidic residues" evidence="1">
    <location>
        <begin position="601"/>
        <end position="610"/>
    </location>
</feature>
<feature type="compositionally biased region" description="Basic and acidic residues" evidence="1">
    <location>
        <begin position="1209"/>
        <end position="1220"/>
    </location>
</feature>
<feature type="compositionally biased region" description="Low complexity" evidence="1">
    <location>
        <begin position="245"/>
        <end position="259"/>
    </location>
</feature>
<gene>
    <name evidence="2" type="ORF">NSK_000419</name>
</gene>
<feature type="compositionally biased region" description="Polar residues" evidence="1">
    <location>
        <begin position="1192"/>
        <end position="1206"/>
    </location>
</feature>
<feature type="compositionally biased region" description="Basic residues" evidence="1">
    <location>
        <begin position="660"/>
        <end position="670"/>
    </location>
</feature>
<dbReference type="OrthoDB" id="10371179at2759"/>
<feature type="compositionally biased region" description="Acidic residues" evidence="1">
    <location>
        <begin position="786"/>
        <end position="796"/>
    </location>
</feature>
<feature type="compositionally biased region" description="Basic and acidic residues" evidence="1">
    <location>
        <begin position="611"/>
        <end position="624"/>
    </location>
</feature>
<feature type="compositionally biased region" description="Acidic residues" evidence="1">
    <location>
        <begin position="407"/>
        <end position="430"/>
    </location>
</feature>
<feature type="region of interest" description="Disordered" evidence="1">
    <location>
        <begin position="397"/>
        <end position="431"/>
    </location>
</feature>
<reference evidence="2 3" key="1">
    <citation type="submission" date="2019-01" db="EMBL/GenBank/DDBJ databases">
        <title>Nuclear Genome Assembly of the Microalgal Biofuel strain Nannochloropsis salina CCMP1776.</title>
        <authorList>
            <person name="Hovde B."/>
        </authorList>
    </citation>
    <scope>NUCLEOTIDE SEQUENCE [LARGE SCALE GENOMIC DNA]</scope>
    <source>
        <strain evidence="2 3">CCMP1776</strain>
    </source>
</reference>
<feature type="compositionally biased region" description="Basic residues" evidence="1">
    <location>
        <begin position="761"/>
        <end position="772"/>
    </location>
</feature>
<feature type="compositionally biased region" description="Basic residues" evidence="1">
    <location>
        <begin position="696"/>
        <end position="705"/>
    </location>
</feature>
<evidence type="ECO:0000313" key="3">
    <source>
        <dbReference type="Proteomes" id="UP000355283"/>
    </source>
</evidence>
<feature type="compositionally biased region" description="Basic and acidic residues" evidence="1">
    <location>
        <begin position="706"/>
        <end position="721"/>
    </location>
</feature>
<evidence type="ECO:0000256" key="1">
    <source>
        <dbReference type="SAM" id="MobiDB-lite"/>
    </source>
</evidence>
<feature type="region of interest" description="Disordered" evidence="1">
    <location>
        <begin position="1191"/>
        <end position="1226"/>
    </location>
</feature>